<keyword evidence="1" id="KW-0812">Transmembrane</keyword>
<organism evidence="2 3">
    <name type="scientific">Natronospira bacteriovora</name>
    <dbReference type="NCBI Taxonomy" id="3069753"/>
    <lineage>
        <taxon>Bacteria</taxon>
        <taxon>Pseudomonadati</taxon>
        <taxon>Pseudomonadota</taxon>
        <taxon>Gammaproteobacteria</taxon>
        <taxon>Natronospirales</taxon>
        <taxon>Natronospiraceae</taxon>
        <taxon>Natronospira</taxon>
    </lineage>
</organism>
<dbReference type="Gene3D" id="2.60.320.10">
    <property type="entry name" value="N-utilization substance G protein NusG, insert domain"/>
    <property type="match status" value="1"/>
</dbReference>
<gene>
    <name evidence="2" type="ORF">RBH19_12045</name>
</gene>
<name>A0ABU0W991_9GAMM</name>
<protein>
    <submittedName>
        <fullName evidence="2">NusG domain II-containing protein</fullName>
    </submittedName>
</protein>
<sequence length="124" mass="13743">MTARPRLHWLDLLVITVAGAGIGALLAGHWPSGAASEARIYLEGERALTLALSEDGHHRLDGPLGETLLEIRDGRIRFLEAPCNERICLRRGWLRHNGESASCIPNRVHVQLAGRERAYDSINF</sequence>
<accession>A0ABU0W991</accession>
<evidence type="ECO:0000313" key="3">
    <source>
        <dbReference type="Proteomes" id="UP001239019"/>
    </source>
</evidence>
<dbReference type="Pfam" id="PF07009">
    <property type="entry name" value="NusG_II"/>
    <property type="match status" value="1"/>
</dbReference>
<keyword evidence="3" id="KW-1185">Reference proteome</keyword>
<comment type="caution">
    <text evidence="2">The sequence shown here is derived from an EMBL/GenBank/DDBJ whole genome shotgun (WGS) entry which is preliminary data.</text>
</comment>
<keyword evidence="1" id="KW-1133">Transmembrane helix</keyword>
<proteinExistence type="predicted"/>
<dbReference type="EMBL" id="JAVDDT010000008">
    <property type="protein sequence ID" value="MDQ2070602.1"/>
    <property type="molecule type" value="Genomic_DNA"/>
</dbReference>
<evidence type="ECO:0000313" key="2">
    <source>
        <dbReference type="EMBL" id="MDQ2070602.1"/>
    </source>
</evidence>
<keyword evidence="1" id="KW-0472">Membrane</keyword>
<feature type="transmembrane region" description="Helical" evidence="1">
    <location>
        <begin position="12"/>
        <end position="30"/>
    </location>
</feature>
<dbReference type="Proteomes" id="UP001239019">
    <property type="component" value="Unassembled WGS sequence"/>
</dbReference>
<reference evidence="2 3" key="1">
    <citation type="submission" date="2023-08" db="EMBL/GenBank/DDBJ databases">
        <title>Whole-genome sequencing of halo(alkali)philic microorganisms from hypersaline lakes.</title>
        <authorList>
            <person name="Sorokin D.Y."/>
            <person name="Abbas B."/>
            <person name="Merkel A.Y."/>
        </authorList>
    </citation>
    <scope>NUCLEOTIDE SEQUENCE [LARGE SCALE GENOMIC DNA]</scope>
    <source>
        <strain evidence="2 3">AB-CW4</strain>
    </source>
</reference>
<dbReference type="InterPro" id="IPR038690">
    <property type="entry name" value="NusG_2_sf"/>
</dbReference>
<dbReference type="RefSeq" id="WP_306729097.1">
    <property type="nucleotide sequence ID" value="NZ_JAVDDT010000008.1"/>
</dbReference>
<evidence type="ECO:0000256" key="1">
    <source>
        <dbReference type="SAM" id="Phobius"/>
    </source>
</evidence>